<feature type="compositionally biased region" description="Low complexity" evidence="1">
    <location>
        <begin position="513"/>
        <end position="529"/>
    </location>
</feature>
<organism evidence="2 3">
    <name type="scientific">Coilia grayii</name>
    <name type="common">Gray's grenadier anchovy</name>
    <dbReference type="NCBI Taxonomy" id="363190"/>
    <lineage>
        <taxon>Eukaryota</taxon>
        <taxon>Metazoa</taxon>
        <taxon>Chordata</taxon>
        <taxon>Craniata</taxon>
        <taxon>Vertebrata</taxon>
        <taxon>Euteleostomi</taxon>
        <taxon>Actinopterygii</taxon>
        <taxon>Neopterygii</taxon>
        <taxon>Teleostei</taxon>
        <taxon>Clupei</taxon>
        <taxon>Clupeiformes</taxon>
        <taxon>Clupeoidei</taxon>
        <taxon>Engraulidae</taxon>
        <taxon>Coilinae</taxon>
        <taxon>Coilia</taxon>
    </lineage>
</organism>
<evidence type="ECO:0000313" key="3">
    <source>
        <dbReference type="Proteomes" id="UP001591681"/>
    </source>
</evidence>
<evidence type="ECO:0000256" key="1">
    <source>
        <dbReference type="SAM" id="MobiDB-lite"/>
    </source>
</evidence>
<dbReference type="Proteomes" id="UP001591681">
    <property type="component" value="Unassembled WGS sequence"/>
</dbReference>
<protein>
    <submittedName>
        <fullName evidence="2">Uncharacterized protein</fullName>
    </submittedName>
</protein>
<gene>
    <name evidence="2" type="ORF">ACEWY4_025208</name>
</gene>
<reference evidence="2 3" key="1">
    <citation type="submission" date="2024-09" db="EMBL/GenBank/DDBJ databases">
        <title>A chromosome-level genome assembly of Gray's grenadier anchovy, Coilia grayii.</title>
        <authorList>
            <person name="Fu Z."/>
        </authorList>
    </citation>
    <scope>NUCLEOTIDE SEQUENCE [LARGE SCALE GENOMIC DNA]</scope>
    <source>
        <strain evidence="2">G4</strain>
        <tissue evidence="2">Muscle</tissue>
    </source>
</reference>
<feature type="region of interest" description="Disordered" evidence="1">
    <location>
        <begin position="254"/>
        <end position="284"/>
    </location>
</feature>
<feature type="compositionally biased region" description="Polar residues" evidence="1">
    <location>
        <begin position="429"/>
        <end position="458"/>
    </location>
</feature>
<feature type="compositionally biased region" description="Polar residues" evidence="1">
    <location>
        <begin position="271"/>
        <end position="284"/>
    </location>
</feature>
<name>A0ABD1IXY1_9TELE</name>
<proteinExistence type="predicted"/>
<dbReference type="AlphaFoldDB" id="A0ABD1IXY1"/>
<feature type="region of interest" description="Disordered" evidence="1">
    <location>
        <begin position="319"/>
        <end position="564"/>
    </location>
</feature>
<feature type="compositionally biased region" description="Basic and acidic residues" evidence="1">
    <location>
        <begin position="360"/>
        <end position="372"/>
    </location>
</feature>
<comment type="caution">
    <text evidence="2">The sequence shown here is derived from an EMBL/GenBank/DDBJ whole genome shotgun (WGS) entry which is preliminary data.</text>
</comment>
<feature type="compositionally biased region" description="Basic and acidic residues" evidence="1">
    <location>
        <begin position="389"/>
        <end position="403"/>
    </location>
</feature>
<keyword evidence="3" id="KW-1185">Reference proteome</keyword>
<sequence length="715" mass="78451">MNFPNNCFNYTQEGFPQDQGVQQIFANQTGGTYFHGVAPTTGSGVINQPGFWPEYHGYQPHQHPGLLGTTAQPQFLPLPEIQVLHPIPPQGYHGVTFQGGAVPFDPQLQGPLLFVDAEGQQHGISVASHPQLQAPLVAMDGTGPQYGVSVPYAPQMQAPIMYVDASGPFNPQLQGPIMLMDGPALPHGAPLAFDLHAPFVPVASTGLQRGTTRPLNPQAAPFVPTGLQHVSAVPSGPVPFTGNLQRPTIEELAAGPSSANPMRPAPVGNPPAQQCQQEPKASSSNMLGCVTTITSRPQMTKTTVADKPKKSWDEDLRAMIGCPMPSTSGSKESLAVKTKSRNDSKKRRLEGGTQDGVTKPADKRPCTKDQEPKTAPIELGKANTSLPKKAKEGAPERAGESKDKKRKRQHDADDNKRKEKRCKKAASPTEKSTTPAQDEAAHTSQSDCPASTSGTKQQPMIPFTGQRYRIPKKPQKVPGNAPVRCNAEQAGRPAPSQHKPTHRPPDRRFQEAGPQRPRPQQGQQQQGRPQQRRPPRSPQPQPRPKHYTNVNDMPHYYKDHSRGSVGNYGDGEVVVYLKPEYKGMFPLPLVNLPPLPPGAPRRFHCREYSNTITAERRAEREAMKRKAKLQREEEAKITGTGMDCSVLAERKHLPYAWPQPGQSSWWDTGLGDVEQIKECKHGARDNENITISLRPVTSDNMYMFSQEDLFYSKED</sequence>
<evidence type="ECO:0000313" key="2">
    <source>
        <dbReference type="EMBL" id="KAL2079464.1"/>
    </source>
</evidence>
<dbReference type="EMBL" id="JBHFQA010000022">
    <property type="protein sequence ID" value="KAL2079464.1"/>
    <property type="molecule type" value="Genomic_DNA"/>
</dbReference>
<accession>A0ABD1IXY1</accession>